<keyword evidence="4" id="KW-1185">Reference proteome</keyword>
<dbReference type="EMBL" id="LMXI01000272">
    <property type="protein sequence ID" value="KRT58788.1"/>
    <property type="molecule type" value="Genomic_DNA"/>
</dbReference>
<dbReference type="Proteomes" id="UP000051634">
    <property type="component" value="Unassembled WGS sequence"/>
</dbReference>
<evidence type="ECO:0000313" key="4">
    <source>
        <dbReference type="Proteomes" id="UP000051634"/>
    </source>
</evidence>
<name>A0A0T5Z791_9GAMM</name>
<evidence type="ECO:0000313" key="1">
    <source>
        <dbReference type="EMBL" id="KRT56445.1"/>
    </source>
</evidence>
<evidence type="ECO:0000313" key="3">
    <source>
        <dbReference type="Proteomes" id="UP000051276"/>
    </source>
</evidence>
<accession>A0A0T5Z791</accession>
<comment type="caution">
    <text evidence="2">The sequence shown here is derived from an EMBL/GenBank/DDBJ whole genome shotgun (WGS) entry which is preliminary data.</text>
</comment>
<organism evidence="2 3">
    <name type="scientific">endosymbiont of Ridgeia piscesae</name>
    <dbReference type="NCBI Taxonomy" id="54398"/>
    <lineage>
        <taxon>Bacteria</taxon>
        <taxon>Pseudomonadati</taxon>
        <taxon>Pseudomonadota</taxon>
        <taxon>Gammaproteobacteria</taxon>
        <taxon>sulfur-oxidizing symbionts</taxon>
    </lineage>
</organism>
<dbReference type="AlphaFoldDB" id="A0A0T5Z791"/>
<dbReference type="RefSeq" id="WP_157292802.1">
    <property type="nucleotide sequence ID" value="NZ_KQ556963.1"/>
</dbReference>
<evidence type="ECO:0000313" key="2">
    <source>
        <dbReference type="EMBL" id="KRT58788.1"/>
    </source>
</evidence>
<protein>
    <submittedName>
        <fullName evidence="2">Uncharacterized protein</fullName>
    </submittedName>
</protein>
<dbReference type="EMBL" id="LDXT01000050">
    <property type="protein sequence ID" value="KRT56445.1"/>
    <property type="molecule type" value="Genomic_DNA"/>
</dbReference>
<dbReference type="Proteomes" id="UP000051276">
    <property type="component" value="Unassembled WGS sequence"/>
</dbReference>
<sequence>MAEYSDFTNLINAFNLTGKLINTSAVPGINLEMDYGENYIVTYTYFRSYFDITSANYYDGNDVEPTYIVDGGEYRQDIETAINSILNPAGNYSVLFSDVANIDFQEAN</sequence>
<reference evidence="3 4" key="1">
    <citation type="submission" date="2015-11" db="EMBL/GenBank/DDBJ databases">
        <title>The genome of Candidatus Endoriftia persephone in Ridgeia piscesae and population structure of the North Eastern Pacific vestimentiferan symbionts.</title>
        <authorList>
            <person name="Perez M."/>
            <person name="Juniper K.S."/>
        </authorList>
    </citation>
    <scope>NUCLEOTIDE SEQUENCE [LARGE SCALE GENOMIC DNA]</scope>
    <source>
        <strain evidence="2">Ind10</strain>
        <strain evidence="1">Ind11</strain>
    </source>
</reference>
<gene>
    <name evidence="1" type="ORF">Ga0074115_1474</name>
    <name evidence="2" type="ORF">Ga0076813_14226</name>
</gene>
<proteinExistence type="predicted"/>